<keyword evidence="3" id="KW-1185">Reference proteome</keyword>
<keyword evidence="1" id="KW-0472">Membrane</keyword>
<gene>
    <name evidence="2" type="ORF">CBF31_06800</name>
</gene>
<reference evidence="2 3" key="1">
    <citation type="submission" date="2017-05" db="EMBL/GenBank/DDBJ databases">
        <title>Vagococcus spp. assemblies.</title>
        <authorList>
            <person name="Gulvik C.A."/>
        </authorList>
    </citation>
    <scope>NUCLEOTIDE SEQUENCE [LARGE SCALE GENOMIC DNA]</scope>
    <source>
        <strain evidence="2 3">CCUG 41755</strain>
    </source>
</reference>
<name>A0A430A8H1_9ENTE</name>
<feature type="transmembrane region" description="Helical" evidence="1">
    <location>
        <begin position="175"/>
        <end position="193"/>
    </location>
</feature>
<evidence type="ECO:0000313" key="2">
    <source>
        <dbReference type="EMBL" id="RSU03415.1"/>
    </source>
</evidence>
<dbReference type="OrthoDB" id="3239423at2"/>
<dbReference type="Proteomes" id="UP000287101">
    <property type="component" value="Unassembled WGS sequence"/>
</dbReference>
<organism evidence="2 3">
    <name type="scientific">Vagococcus fessus</name>
    <dbReference type="NCBI Taxonomy" id="120370"/>
    <lineage>
        <taxon>Bacteria</taxon>
        <taxon>Bacillati</taxon>
        <taxon>Bacillota</taxon>
        <taxon>Bacilli</taxon>
        <taxon>Lactobacillales</taxon>
        <taxon>Enterococcaceae</taxon>
        <taxon>Vagococcus</taxon>
    </lineage>
</organism>
<comment type="caution">
    <text evidence="2">The sequence shown here is derived from an EMBL/GenBank/DDBJ whole genome shotgun (WGS) entry which is preliminary data.</text>
</comment>
<evidence type="ECO:0000313" key="3">
    <source>
        <dbReference type="Proteomes" id="UP000287101"/>
    </source>
</evidence>
<keyword evidence="1" id="KW-1133">Transmembrane helix</keyword>
<feature type="transmembrane region" description="Helical" evidence="1">
    <location>
        <begin position="96"/>
        <end position="114"/>
    </location>
</feature>
<accession>A0A430A8H1</accession>
<evidence type="ECO:0000256" key="1">
    <source>
        <dbReference type="SAM" id="Phobius"/>
    </source>
</evidence>
<proteinExistence type="predicted"/>
<dbReference type="EMBL" id="NGJY01000002">
    <property type="protein sequence ID" value="RSU03415.1"/>
    <property type="molecule type" value="Genomic_DNA"/>
</dbReference>
<dbReference type="RefSeq" id="WP_126831624.1">
    <property type="nucleotide sequence ID" value="NZ_CBCRYB010000001.1"/>
</dbReference>
<protein>
    <submittedName>
        <fullName evidence="2">Uncharacterized protein</fullName>
    </submittedName>
</protein>
<dbReference type="AlphaFoldDB" id="A0A430A8H1"/>
<sequence length="286" mass="29772">MVFNRGLRKDTEARVQREVNDYNSKYELLSKNSENLYLKREEAKKILEESVSVINEFKNTPETMKISVAGIKINLTNYKDVLDIATKEINDAKLKAGGSAAAGVAAGVGVAALAPTAAMGLATTFGVASTGTAISALSGAAASNAALAWLGGGALAAGGGGMASGSAILALAGPIGWGIAGAGVVGAGVLMNGKNKKVIKELQDSSVEIRKQTAVFELISTEISEMIKLTNSEMVEILARLAVAEDYSKNFIELSDDQKSSLGVLVNLTKSATERLNKTLGEDNKF</sequence>
<keyword evidence="1" id="KW-0812">Transmembrane</keyword>